<dbReference type="PANTHER" id="PTHR32089">
    <property type="entry name" value="METHYL-ACCEPTING CHEMOTAXIS PROTEIN MCPB"/>
    <property type="match status" value="1"/>
</dbReference>
<dbReference type="SUPFAM" id="SSF58104">
    <property type="entry name" value="Methyl-accepting chemotaxis protein (MCP) signaling domain"/>
    <property type="match status" value="1"/>
</dbReference>
<dbReference type="InterPro" id="IPR024478">
    <property type="entry name" value="HlyB_4HB_MCP"/>
</dbReference>
<evidence type="ECO:0000256" key="1">
    <source>
        <dbReference type="ARBA" id="ARBA00023224"/>
    </source>
</evidence>
<dbReference type="Pfam" id="PF00015">
    <property type="entry name" value="MCPsignal"/>
    <property type="match status" value="1"/>
</dbReference>
<reference evidence="7 8" key="1">
    <citation type="submission" date="2018-12" db="EMBL/GenBank/DDBJ databases">
        <authorList>
            <person name="Yang Y."/>
        </authorList>
    </citation>
    <scope>NUCLEOTIDE SEQUENCE [LARGE SCALE GENOMIC DNA]</scope>
    <source>
        <strain evidence="7 8">GSF71</strain>
    </source>
</reference>
<dbReference type="SUPFAM" id="SSF158472">
    <property type="entry name" value="HAMP domain-like"/>
    <property type="match status" value="1"/>
</dbReference>
<evidence type="ECO:0000313" key="8">
    <source>
        <dbReference type="Proteomes" id="UP000280346"/>
    </source>
</evidence>
<dbReference type="PROSITE" id="PS50111">
    <property type="entry name" value="CHEMOTAXIS_TRANSDUC_2"/>
    <property type="match status" value="1"/>
</dbReference>
<keyword evidence="4" id="KW-0472">Membrane</keyword>
<proteinExistence type="inferred from homology"/>
<dbReference type="SMART" id="SM00283">
    <property type="entry name" value="MA"/>
    <property type="match status" value="1"/>
</dbReference>
<dbReference type="PROSITE" id="PS50885">
    <property type="entry name" value="HAMP"/>
    <property type="match status" value="1"/>
</dbReference>
<dbReference type="AlphaFoldDB" id="A0A3S0V2K0"/>
<comment type="similarity">
    <text evidence="2">Belongs to the methyl-accepting chemotaxis (MCP) protein family.</text>
</comment>
<dbReference type="EMBL" id="RZIJ01000004">
    <property type="protein sequence ID" value="RUQ74088.1"/>
    <property type="molecule type" value="Genomic_DNA"/>
</dbReference>
<comment type="caution">
    <text evidence="7">The sequence shown here is derived from an EMBL/GenBank/DDBJ whole genome shotgun (WGS) entry which is preliminary data.</text>
</comment>
<dbReference type="Gene3D" id="1.10.287.950">
    <property type="entry name" value="Methyl-accepting chemotaxis protein"/>
    <property type="match status" value="1"/>
</dbReference>
<evidence type="ECO:0000313" key="7">
    <source>
        <dbReference type="EMBL" id="RUQ74088.1"/>
    </source>
</evidence>
<evidence type="ECO:0000256" key="2">
    <source>
        <dbReference type="ARBA" id="ARBA00029447"/>
    </source>
</evidence>
<dbReference type="InterPro" id="IPR004089">
    <property type="entry name" value="MCPsignal_dom"/>
</dbReference>
<dbReference type="Pfam" id="PF12729">
    <property type="entry name" value="4HB_MCP_1"/>
    <property type="match status" value="1"/>
</dbReference>
<evidence type="ECO:0000259" key="5">
    <source>
        <dbReference type="PROSITE" id="PS50111"/>
    </source>
</evidence>
<name>A0A3S0V2K0_9PROT</name>
<dbReference type="OrthoDB" id="8432247at2"/>
<feature type="domain" description="Methyl-accepting transducer" evidence="5">
    <location>
        <begin position="305"/>
        <end position="548"/>
    </location>
</feature>
<dbReference type="InterPro" id="IPR003660">
    <property type="entry name" value="HAMP_dom"/>
</dbReference>
<evidence type="ECO:0000256" key="3">
    <source>
        <dbReference type="PROSITE-ProRule" id="PRU00284"/>
    </source>
</evidence>
<dbReference type="PANTHER" id="PTHR32089:SF112">
    <property type="entry name" value="LYSOZYME-LIKE PROTEIN-RELATED"/>
    <property type="match status" value="1"/>
</dbReference>
<dbReference type="Proteomes" id="UP000280346">
    <property type="component" value="Unassembled WGS sequence"/>
</dbReference>
<sequence>MAITNWSIAQKLYLLIGVFTAVIALVSAVGLGGVDRLGNAAEEINVAGSEAVLGARLSQNILSISRNEFRLALDPSPEQVADVQKVIDDQRKQIAERVATLKTTADAGQMQQIAALETAYNAYVPALEESLRVSRQLGAQAENNDAQKTIRDAVMRSRLLANELVKVMRAYTDKADSFSDEVTAAAHRTAEDTYRLMLMVAGLGVLGGGLAGWSIARFTIAKPMAASVDCLRRLVSGESSVAVYGAGRGDEVGAIAGAMTVFKENLERNRQLEADAAETARRNEIERRHMMKTLADEFEASIKGIAETVSAAATQLQANAESLSATAEETARQSSAVASATEQASASVQTVAAASEQMGCSITEISRQVSESSRISQDAVHEVEQTNSTVEGLAAAAQRIGDVVSLIQNIAAQTNLLALNATIEAARAGEAGKGFAVVANEVKALASQTAKATEEIATQVSGIQTATGGAVGAIRGIGQTIVRVNGIANMIATAVEQQAGATREIGRNVQQAAQGTQEVANNITGVSRAAEDAGAASSDVLTAADSLSRDAERLTSELDGFVARIRAA</sequence>
<protein>
    <submittedName>
        <fullName evidence="7">Methyl-accepting chemotaxis protein</fullName>
    </submittedName>
</protein>
<keyword evidence="1 3" id="KW-0807">Transducer</keyword>
<dbReference type="Gene3D" id="6.10.340.10">
    <property type="match status" value="1"/>
</dbReference>
<dbReference type="GO" id="GO:0007165">
    <property type="term" value="P:signal transduction"/>
    <property type="evidence" value="ECO:0007669"/>
    <property type="project" value="UniProtKB-KW"/>
</dbReference>
<evidence type="ECO:0000259" key="6">
    <source>
        <dbReference type="PROSITE" id="PS50885"/>
    </source>
</evidence>
<evidence type="ECO:0000256" key="4">
    <source>
        <dbReference type="SAM" id="Phobius"/>
    </source>
</evidence>
<keyword evidence="8" id="KW-1185">Reference proteome</keyword>
<accession>A0A3S0V2K0</accession>
<feature type="transmembrane region" description="Helical" evidence="4">
    <location>
        <begin position="12"/>
        <end position="34"/>
    </location>
</feature>
<dbReference type="RefSeq" id="WP_126996147.1">
    <property type="nucleotide sequence ID" value="NZ_JBNPXW010000007.1"/>
</dbReference>
<feature type="domain" description="HAMP" evidence="6">
    <location>
        <begin position="218"/>
        <end position="271"/>
    </location>
</feature>
<keyword evidence="4" id="KW-0812">Transmembrane</keyword>
<dbReference type="GO" id="GO:0016020">
    <property type="term" value="C:membrane"/>
    <property type="evidence" value="ECO:0007669"/>
    <property type="project" value="InterPro"/>
</dbReference>
<organism evidence="7 8">
    <name type="scientific">Azospirillum doebereinerae</name>
    <dbReference type="NCBI Taxonomy" id="92933"/>
    <lineage>
        <taxon>Bacteria</taxon>
        <taxon>Pseudomonadati</taxon>
        <taxon>Pseudomonadota</taxon>
        <taxon>Alphaproteobacteria</taxon>
        <taxon>Rhodospirillales</taxon>
        <taxon>Azospirillaceae</taxon>
        <taxon>Azospirillum</taxon>
    </lineage>
</organism>
<keyword evidence="4" id="KW-1133">Transmembrane helix</keyword>
<gene>
    <name evidence="7" type="ORF">EJ913_06905</name>
</gene>